<protein>
    <submittedName>
        <fullName evidence="2">Uncharacterized protein</fullName>
    </submittedName>
</protein>
<dbReference type="RefSeq" id="WP_102769351.1">
    <property type="nucleotide sequence ID" value="NZ_POSP01000003.1"/>
</dbReference>
<gene>
    <name evidence="2" type="ORF">C1O66_19120</name>
</gene>
<keyword evidence="1" id="KW-0472">Membrane</keyword>
<accession>A0A2N8L158</accession>
<keyword evidence="1" id="KW-1133">Transmembrane helix</keyword>
<dbReference type="Proteomes" id="UP000235916">
    <property type="component" value="Unassembled WGS sequence"/>
</dbReference>
<feature type="transmembrane region" description="Helical" evidence="1">
    <location>
        <begin position="42"/>
        <end position="71"/>
    </location>
</feature>
<organism evidence="2 3">
    <name type="scientific">Kinneretia aquatilis</name>
    <dbReference type="NCBI Taxonomy" id="2070761"/>
    <lineage>
        <taxon>Bacteria</taxon>
        <taxon>Pseudomonadati</taxon>
        <taxon>Pseudomonadota</taxon>
        <taxon>Betaproteobacteria</taxon>
        <taxon>Burkholderiales</taxon>
        <taxon>Sphaerotilaceae</taxon>
        <taxon>Roseateles</taxon>
    </lineage>
</organism>
<dbReference type="AlphaFoldDB" id="A0A2N8L158"/>
<keyword evidence="1" id="KW-0812">Transmembrane</keyword>
<name>A0A2N8L158_9BURK</name>
<sequence>MAWADLDAIAARQSQALRRAMRAAVRRSNGEQSGLRLLGQGVFGLLLCLLPLWGLGFWGLIFCAPGLWFFLLPALAEGLPELWAWAAPARWADVQGQRYSFMGAYLHIERDAEGQPWLSCDEVRAAGVDLPQAWVVQARLDPARCRLDARGRRLQLRADALLAGLQGTAQPRGHKFALWLQRVVIYPADRAARRR</sequence>
<evidence type="ECO:0000313" key="2">
    <source>
        <dbReference type="EMBL" id="PND39434.1"/>
    </source>
</evidence>
<evidence type="ECO:0000313" key="3">
    <source>
        <dbReference type="Proteomes" id="UP000235916"/>
    </source>
</evidence>
<comment type="caution">
    <text evidence="2">The sequence shown here is derived from an EMBL/GenBank/DDBJ whole genome shotgun (WGS) entry which is preliminary data.</text>
</comment>
<keyword evidence="3" id="KW-1185">Reference proteome</keyword>
<proteinExistence type="predicted"/>
<evidence type="ECO:0000256" key="1">
    <source>
        <dbReference type="SAM" id="Phobius"/>
    </source>
</evidence>
<reference evidence="2 3" key="1">
    <citation type="submission" date="2018-01" db="EMBL/GenBank/DDBJ databases">
        <title>Draft genome sequence of Paucibacter aquatile CR182 isolated from freshwater of the Nakdong River.</title>
        <authorList>
            <person name="Choi A."/>
            <person name="Chung E.J."/>
        </authorList>
    </citation>
    <scope>NUCLEOTIDE SEQUENCE [LARGE SCALE GENOMIC DNA]</scope>
    <source>
        <strain evidence="2 3">CR182</strain>
    </source>
</reference>
<dbReference type="EMBL" id="POSP01000003">
    <property type="protein sequence ID" value="PND39434.1"/>
    <property type="molecule type" value="Genomic_DNA"/>
</dbReference>